<accession>A0ABV8EWR9</accession>
<reference evidence="3" key="1">
    <citation type="journal article" date="2019" name="Int. J. Syst. Evol. Microbiol.">
        <title>The Global Catalogue of Microorganisms (GCM) 10K type strain sequencing project: providing services to taxonomists for standard genome sequencing and annotation.</title>
        <authorList>
            <consortium name="The Broad Institute Genomics Platform"/>
            <consortium name="The Broad Institute Genome Sequencing Center for Infectious Disease"/>
            <person name="Wu L."/>
            <person name="Ma J."/>
        </authorList>
    </citation>
    <scope>NUCLEOTIDE SEQUENCE [LARGE SCALE GENOMIC DNA]</scope>
    <source>
        <strain evidence="3">TBRC 7912</strain>
    </source>
</reference>
<comment type="caution">
    <text evidence="2">The sequence shown here is derived from an EMBL/GenBank/DDBJ whole genome shotgun (WGS) entry which is preliminary data.</text>
</comment>
<dbReference type="InterPro" id="IPR036291">
    <property type="entry name" value="NAD(P)-bd_dom_sf"/>
</dbReference>
<dbReference type="PANTHER" id="PTHR48079">
    <property type="entry name" value="PROTEIN YEEZ"/>
    <property type="match status" value="1"/>
</dbReference>
<dbReference type="PANTHER" id="PTHR48079:SF6">
    <property type="entry name" value="NAD(P)-BINDING DOMAIN-CONTAINING PROTEIN-RELATED"/>
    <property type="match status" value="1"/>
</dbReference>
<evidence type="ECO:0000313" key="2">
    <source>
        <dbReference type="EMBL" id="MFC3980136.1"/>
    </source>
</evidence>
<dbReference type="RefSeq" id="WP_386189079.1">
    <property type="nucleotide sequence ID" value="NZ_JBHSBC010000008.1"/>
</dbReference>
<dbReference type="InterPro" id="IPR051783">
    <property type="entry name" value="NAD(P)-dependent_oxidoreduct"/>
</dbReference>
<protein>
    <submittedName>
        <fullName evidence="2">NAD-dependent epimerase/dehydratase family protein</fullName>
    </submittedName>
</protein>
<organism evidence="2 3">
    <name type="scientific">Streptosporangium jomthongense</name>
    <dbReference type="NCBI Taxonomy" id="1193683"/>
    <lineage>
        <taxon>Bacteria</taxon>
        <taxon>Bacillati</taxon>
        <taxon>Actinomycetota</taxon>
        <taxon>Actinomycetes</taxon>
        <taxon>Streptosporangiales</taxon>
        <taxon>Streptosporangiaceae</taxon>
        <taxon>Streptosporangium</taxon>
    </lineage>
</organism>
<evidence type="ECO:0000259" key="1">
    <source>
        <dbReference type="Pfam" id="PF01370"/>
    </source>
</evidence>
<dbReference type="InterPro" id="IPR001509">
    <property type="entry name" value="Epimerase_deHydtase"/>
</dbReference>
<dbReference type="SUPFAM" id="SSF51735">
    <property type="entry name" value="NAD(P)-binding Rossmann-fold domains"/>
    <property type="match status" value="1"/>
</dbReference>
<name>A0ABV8EWR9_9ACTN</name>
<dbReference type="EMBL" id="JBHSBC010000008">
    <property type="protein sequence ID" value="MFC3980136.1"/>
    <property type="molecule type" value="Genomic_DNA"/>
</dbReference>
<keyword evidence="3" id="KW-1185">Reference proteome</keyword>
<evidence type="ECO:0000313" key="3">
    <source>
        <dbReference type="Proteomes" id="UP001595698"/>
    </source>
</evidence>
<dbReference type="Pfam" id="PF01370">
    <property type="entry name" value="Epimerase"/>
    <property type="match status" value="1"/>
</dbReference>
<dbReference type="Proteomes" id="UP001595698">
    <property type="component" value="Unassembled WGS sequence"/>
</dbReference>
<feature type="domain" description="NAD-dependent epimerase/dehydratase" evidence="1">
    <location>
        <begin position="10"/>
        <end position="217"/>
    </location>
</feature>
<sequence length="369" mass="38640">MSEVFLMLVSVTGGTGFVGAHTVAAFLRAGHRVRLLVREPSGVARALAPLLPGPAPGGNADEDTFADTFGDAVEVVTGDVTDGEAVGRAVRGADAVLHAAAVYTFDSRRRASVRRTNERGAEVVLGAARAAGADPIIHVSSVAALFPAPGRVVREDTPVGRPREPYMASKAAAEAVARGHQREGAPVVITYPPALLGPHDPRLGDQTARLRDVLRGLLPVWPLGGLPLGDVRDTAALHAELLTPYGGGPARHFGPGHYLTTRRYVEVLREVTGRRLPTLFLPARAMLPAGLLADLAQRVCPWHIPAQYGAVYVCACATRVAEGASTGGVVPRPVAETVGETVRWLHANGSLSDRQAGTARGDLTPVRAS</sequence>
<gene>
    <name evidence="2" type="ORF">ACFOYY_08405</name>
</gene>
<proteinExistence type="predicted"/>
<dbReference type="Gene3D" id="3.40.50.720">
    <property type="entry name" value="NAD(P)-binding Rossmann-like Domain"/>
    <property type="match status" value="1"/>
</dbReference>